<dbReference type="InterPro" id="IPR016195">
    <property type="entry name" value="Pol/histidinol_Pase-like"/>
</dbReference>
<dbReference type="Pfam" id="PF02811">
    <property type="entry name" value="PHP"/>
    <property type="match status" value="1"/>
</dbReference>
<keyword evidence="4" id="KW-1185">Reference proteome</keyword>
<sequence length="307" mass="33041">MPGSSRRPFHTSPTRRAEPRDAGAQRFEGPSDLHLHSANSDGTQPPAEVMASAHRYGVRTAALTDHDTTSGWAEAADAATSLGMTFIAGMELSARHEWRSVHVLAYLPDPDEPALRAETTRIRSSRLDRARLMADRISRDYDLVWDDILEQTSDGATVGRPHIADALVARGLVRDRAEAFAGILSPGGDYYVALYAPDPVTAVGLVAGAGGVPIIAHPAGRAGLLPVRLMERMLDAGLAGFELGHRENRDPALTTLRDLCRERDLIVTGSSDYHGLGKPNQPGENTTSDDMVARIIERATGNAPVYP</sequence>
<dbReference type="CDD" id="cd07438">
    <property type="entry name" value="PHP_HisPPase_AMP"/>
    <property type="match status" value="1"/>
</dbReference>
<feature type="compositionally biased region" description="Basic and acidic residues" evidence="1">
    <location>
        <begin position="15"/>
        <end position="35"/>
    </location>
</feature>
<evidence type="ECO:0000259" key="2">
    <source>
        <dbReference type="SMART" id="SM00481"/>
    </source>
</evidence>
<evidence type="ECO:0000313" key="3">
    <source>
        <dbReference type="EMBL" id="MDQ7877247.1"/>
    </source>
</evidence>
<dbReference type="PANTHER" id="PTHR42924:SF3">
    <property type="entry name" value="POLYMERASE_HISTIDINOL PHOSPHATASE N-TERMINAL DOMAIN-CONTAINING PROTEIN"/>
    <property type="match status" value="1"/>
</dbReference>
<feature type="domain" description="Polymerase/histidinol phosphatase N-terminal" evidence="2">
    <location>
        <begin position="31"/>
        <end position="96"/>
    </location>
</feature>
<evidence type="ECO:0000313" key="4">
    <source>
        <dbReference type="Proteomes" id="UP001235133"/>
    </source>
</evidence>
<accession>A0ABU0YY32</accession>
<dbReference type="InterPro" id="IPR004013">
    <property type="entry name" value="PHP_dom"/>
</dbReference>
<proteinExistence type="predicted"/>
<dbReference type="RefSeq" id="WP_308866677.1">
    <property type="nucleotide sequence ID" value="NZ_JAVFWO010000002.1"/>
</dbReference>
<dbReference type="Gene3D" id="1.10.150.650">
    <property type="match status" value="1"/>
</dbReference>
<comment type="caution">
    <text evidence="3">The sequence shown here is derived from an EMBL/GenBank/DDBJ whole genome shotgun (WGS) entry which is preliminary data.</text>
</comment>
<name>A0ABU0YY32_9MICO</name>
<gene>
    <name evidence="3" type="ORF">Q9R08_04575</name>
</gene>
<organism evidence="3 4">
    <name type="scientific">Microbacterium psychrotolerans</name>
    <dbReference type="NCBI Taxonomy" id="3068321"/>
    <lineage>
        <taxon>Bacteria</taxon>
        <taxon>Bacillati</taxon>
        <taxon>Actinomycetota</taxon>
        <taxon>Actinomycetes</taxon>
        <taxon>Micrococcales</taxon>
        <taxon>Microbacteriaceae</taxon>
        <taxon>Microbacterium</taxon>
    </lineage>
</organism>
<dbReference type="Proteomes" id="UP001235133">
    <property type="component" value="Unassembled WGS sequence"/>
</dbReference>
<dbReference type="PANTHER" id="PTHR42924">
    <property type="entry name" value="EXONUCLEASE"/>
    <property type="match status" value="1"/>
</dbReference>
<feature type="region of interest" description="Disordered" evidence="1">
    <location>
        <begin position="1"/>
        <end position="47"/>
    </location>
</feature>
<dbReference type="Gene3D" id="3.20.20.140">
    <property type="entry name" value="Metal-dependent hydrolases"/>
    <property type="match status" value="1"/>
</dbReference>
<dbReference type="SMART" id="SM00481">
    <property type="entry name" value="POLIIIAc"/>
    <property type="match status" value="1"/>
</dbReference>
<protein>
    <submittedName>
        <fullName evidence="3">PHP domain-containing protein</fullName>
    </submittedName>
</protein>
<dbReference type="SUPFAM" id="SSF89550">
    <property type="entry name" value="PHP domain-like"/>
    <property type="match status" value="1"/>
</dbReference>
<dbReference type="EMBL" id="JAVFWO010000002">
    <property type="protein sequence ID" value="MDQ7877247.1"/>
    <property type="molecule type" value="Genomic_DNA"/>
</dbReference>
<evidence type="ECO:0000256" key="1">
    <source>
        <dbReference type="SAM" id="MobiDB-lite"/>
    </source>
</evidence>
<dbReference type="InterPro" id="IPR003141">
    <property type="entry name" value="Pol/His_phosphatase_N"/>
</dbReference>
<reference evidence="3 4" key="1">
    <citation type="submission" date="2023-08" db="EMBL/GenBank/DDBJ databases">
        <title>Microbacterium psychrotolerans sp. nov., a psychrotolerant bacterium isolated from soil in Heilongjiang Province, China.</title>
        <authorList>
            <person name="An P."/>
            <person name="Zhao D."/>
            <person name="Xiang H."/>
        </authorList>
    </citation>
    <scope>NUCLEOTIDE SEQUENCE [LARGE SCALE GENOMIC DNA]</scope>
    <source>
        <strain evidence="3 4">QXD-8</strain>
    </source>
</reference>
<dbReference type="InterPro" id="IPR052018">
    <property type="entry name" value="PHP_domain"/>
</dbReference>